<evidence type="ECO:0000256" key="1">
    <source>
        <dbReference type="SAM" id="MobiDB-lite"/>
    </source>
</evidence>
<evidence type="ECO:0008006" key="4">
    <source>
        <dbReference type="Google" id="ProtNLM"/>
    </source>
</evidence>
<accession>A0A438HKE7</accession>
<dbReference type="Proteomes" id="UP000288805">
    <property type="component" value="Unassembled WGS sequence"/>
</dbReference>
<sequence length="224" mass="25913">MASEQTYKTDPTTCGKGRKKKSRDAIANMERFTNMAKDIFTIDIWAAFKREIKRQFYPKDVAYLARKSIKHLKHTSLICEVKATCQDLATTMTIEQPMVEYKKRDSFKPKPPSKGNLTRGKNNNKRKEFTPRTNYFLCNGPHWARECPKWKALNSMIKEKESKRNAHVRTMQLPNDLKTKPVPKTPQNKGLMYMEAHVNSKPTKAMVETGATHNFVSMEEAPRD</sequence>
<evidence type="ECO:0000313" key="3">
    <source>
        <dbReference type="Proteomes" id="UP000288805"/>
    </source>
</evidence>
<feature type="region of interest" description="Disordered" evidence="1">
    <location>
        <begin position="1"/>
        <end position="22"/>
    </location>
</feature>
<dbReference type="AlphaFoldDB" id="A0A438HKE7"/>
<gene>
    <name evidence="2" type="ORF">CK203_039566</name>
</gene>
<organism evidence="2 3">
    <name type="scientific">Vitis vinifera</name>
    <name type="common">Grape</name>
    <dbReference type="NCBI Taxonomy" id="29760"/>
    <lineage>
        <taxon>Eukaryota</taxon>
        <taxon>Viridiplantae</taxon>
        <taxon>Streptophyta</taxon>
        <taxon>Embryophyta</taxon>
        <taxon>Tracheophyta</taxon>
        <taxon>Spermatophyta</taxon>
        <taxon>Magnoliopsida</taxon>
        <taxon>eudicotyledons</taxon>
        <taxon>Gunneridae</taxon>
        <taxon>Pentapetalae</taxon>
        <taxon>rosids</taxon>
        <taxon>Vitales</taxon>
        <taxon>Vitaceae</taxon>
        <taxon>Viteae</taxon>
        <taxon>Vitis</taxon>
    </lineage>
</organism>
<dbReference type="InterPro" id="IPR021109">
    <property type="entry name" value="Peptidase_aspartic_dom_sf"/>
</dbReference>
<proteinExistence type="predicted"/>
<dbReference type="Gene3D" id="2.40.70.10">
    <property type="entry name" value="Acid Proteases"/>
    <property type="match status" value="1"/>
</dbReference>
<feature type="region of interest" description="Disordered" evidence="1">
    <location>
        <begin position="102"/>
        <end position="128"/>
    </location>
</feature>
<feature type="compositionally biased region" description="Polar residues" evidence="1">
    <location>
        <begin position="1"/>
        <end position="12"/>
    </location>
</feature>
<comment type="caution">
    <text evidence="2">The sequence shown here is derived from an EMBL/GenBank/DDBJ whole genome shotgun (WGS) entry which is preliminary data.</text>
</comment>
<evidence type="ECO:0000313" key="2">
    <source>
        <dbReference type="EMBL" id="RVW84955.1"/>
    </source>
</evidence>
<dbReference type="EMBL" id="QGNW01000209">
    <property type="protein sequence ID" value="RVW84955.1"/>
    <property type="molecule type" value="Genomic_DNA"/>
</dbReference>
<name>A0A438HKE7_VITVI</name>
<reference evidence="2 3" key="1">
    <citation type="journal article" date="2018" name="PLoS Genet.">
        <title>Population sequencing reveals clonal diversity and ancestral inbreeding in the grapevine cultivar Chardonnay.</title>
        <authorList>
            <person name="Roach M.J."/>
            <person name="Johnson D.L."/>
            <person name="Bohlmann J."/>
            <person name="van Vuuren H.J."/>
            <person name="Jones S.J."/>
            <person name="Pretorius I.S."/>
            <person name="Schmidt S.A."/>
            <person name="Borneman A.R."/>
        </authorList>
    </citation>
    <scope>NUCLEOTIDE SEQUENCE [LARGE SCALE GENOMIC DNA]</scope>
    <source>
        <strain evidence="3">cv. Chardonnay</strain>
        <tissue evidence="2">Leaf</tissue>
    </source>
</reference>
<protein>
    <recommendedName>
        <fullName evidence="4">Retrotransposon gag domain-containing protein</fullName>
    </recommendedName>
</protein>